<accession>A0A8J3SJA1</accession>
<dbReference type="AlphaFoldDB" id="A0A8J3SJA1"/>
<evidence type="ECO:0000259" key="2">
    <source>
        <dbReference type="Pfam" id="PF05065"/>
    </source>
</evidence>
<evidence type="ECO:0000313" key="3">
    <source>
        <dbReference type="EMBL" id="GIH95423.1"/>
    </source>
</evidence>
<keyword evidence="4" id="KW-1185">Reference proteome</keyword>
<evidence type="ECO:0000256" key="1">
    <source>
        <dbReference type="ARBA" id="ARBA00004328"/>
    </source>
</evidence>
<proteinExistence type="predicted"/>
<name>A0A8J3SJA1_9ACTN</name>
<protein>
    <recommendedName>
        <fullName evidence="2">Phage capsid-like C-terminal domain-containing protein</fullName>
    </recommendedName>
</protein>
<evidence type="ECO:0000313" key="4">
    <source>
        <dbReference type="Proteomes" id="UP000619788"/>
    </source>
</evidence>
<dbReference type="Gene3D" id="3.30.2400.10">
    <property type="entry name" value="Major capsid protein gp5"/>
    <property type="match status" value="1"/>
</dbReference>
<feature type="domain" description="Phage capsid-like C-terminal" evidence="2">
    <location>
        <begin position="228"/>
        <end position="439"/>
    </location>
</feature>
<comment type="caution">
    <text evidence="3">The sequence shown here is derived from an EMBL/GenBank/DDBJ whole genome shotgun (WGS) entry which is preliminary data.</text>
</comment>
<gene>
    <name evidence="3" type="ORF">Psi01_60530</name>
</gene>
<dbReference type="SUPFAM" id="SSF56563">
    <property type="entry name" value="Major capsid protein gp5"/>
    <property type="match status" value="1"/>
</dbReference>
<organism evidence="3 4">
    <name type="scientific">Planobispora siamensis</name>
    <dbReference type="NCBI Taxonomy" id="936338"/>
    <lineage>
        <taxon>Bacteria</taxon>
        <taxon>Bacillati</taxon>
        <taxon>Actinomycetota</taxon>
        <taxon>Actinomycetes</taxon>
        <taxon>Streptosporangiales</taxon>
        <taxon>Streptosporangiaceae</taxon>
        <taxon>Planobispora</taxon>
    </lineage>
</organism>
<reference evidence="3 4" key="1">
    <citation type="submission" date="2021-01" db="EMBL/GenBank/DDBJ databases">
        <title>Whole genome shotgun sequence of Planobispora siamensis NBRC 107568.</title>
        <authorList>
            <person name="Komaki H."/>
            <person name="Tamura T."/>
        </authorList>
    </citation>
    <scope>NUCLEOTIDE SEQUENCE [LARGE SCALE GENOMIC DNA]</scope>
    <source>
        <strain evidence="3 4">NBRC 107568</strain>
    </source>
</reference>
<dbReference type="Gene3D" id="3.30.2320.10">
    <property type="entry name" value="hypothetical protein PF0899 domain"/>
    <property type="match status" value="1"/>
</dbReference>
<dbReference type="Proteomes" id="UP000619788">
    <property type="component" value="Unassembled WGS sequence"/>
</dbReference>
<sequence>MKSTTAVKDRLKDLNTALAAKAEEIDQYAKAWKDETGEGHFVIGTGEYAKFAKAVNDADEIRQAIVVAQKGLGVFSFMTDPAGPAPAAGTDQVQQQHALIAAKSLADEWLASEAFSEMRESGWRRFGQIAGFEKGLASFQVKDVFSAMAGNITLPALGRQENLGLTPRMLRPGRVRDLFPAERTTANLLWGIRETGFTNRAAAVPERRAANGVDAPTGGPTDVYGLKPRSDLTVVPVSYPIATIAHIMYAHRNTLEDEPRLRGLIDRDMIDGIKMQEDWQILYGDGVGENLTGLFNTSGVQTYTGNSADSLSAQVRRAMTRSILAYFMPNGVVMHPLDWENLELEKDANGAYVIAVSVAVGGEKRVWRLDVVDTPAIQEGRFVLGAWGTGAKLYDREQVNIQVSTENRDMFERNAVTIRCEERVGLVVDRPESFVIGTFTEPA</sequence>
<dbReference type="EMBL" id="BOOJ01000052">
    <property type="protein sequence ID" value="GIH95423.1"/>
    <property type="molecule type" value="Genomic_DNA"/>
</dbReference>
<dbReference type="RefSeq" id="WP_204067518.1">
    <property type="nucleotide sequence ID" value="NZ_BOOJ01000052.1"/>
</dbReference>
<dbReference type="NCBIfam" id="TIGR01554">
    <property type="entry name" value="major_cap_HK97"/>
    <property type="match status" value="1"/>
</dbReference>
<comment type="subcellular location">
    <subcellularLocation>
        <location evidence="1">Virion</location>
    </subcellularLocation>
</comment>
<dbReference type="Pfam" id="PF05065">
    <property type="entry name" value="Phage_capsid"/>
    <property type="match status" value="1"/>
</dbReference>
<dbReference type="InterPro" id="IPR054612">
    <property type="entry name" value="Phage_capsid-like_C"/>
</dbReference>
<dbReference type="InterPro" id="IPR024455">
    <property type="entry name" value="Phage_capsid"/>
</dbReference>